<comment type="caution">
    <text evidence="2">The sequence shown here is derived from an EMBL/GenBank/DDBJ whole genome shotgun (WGS) entry which is preliminary data.</text>
</comment>
<evidence type="ECO:0000313" key="2">
    <source>
        <dbReference type="EMBL" id="EON70339.1"/>
    </source>
</evidence>
<keyword evidence="1" id="KW-0472">Membrane</keyword>
<dbReference type="EMBL" id="AQPX01000037">
    <property type="protein sequence ID" value="EON70339.1"/>
    <property type="molecule type" value="Genomic_DNA"/>
</dbReference>
<reference evidence="2 3" key="1">
    <citation type="submission" date="2013-04" db="EMBL/GenBank/DDBJ databases">
        <title>Draft genome of the heavy metal tolerant bacterium Lysinibacillus sphaericus strain OT4b.31.</title>
        <authorList>
            <person name="Pena-Montenegro T.D."/>
            <person name="Dussan J."/>
        </authorList>
    </citation>
    <scope>NUCLEOTIDE SEQUENCE [LARGE SCALE GENOMIC DNA]</scope>
    <source>
        <strain evidence="2 3">OT4b.31</strain>
    </source>
</reference>
<dbReference type="PATRIC" id="fig|1285586.5.peg.4609"/>
<protein>
    <submittedName>
        <fullName evidence="2">Putative glycoprotein or S-layer protein</fullName>
    </submittedName>
</protein>
<accession>R7Z8I7</accession>
<dbReference type="InterPro" id="IPR011042">
    <property type="entry name" value="6-blade_b-propeller_TolB-like"/>
</dbReference>
<sequence length="359" mass="40143">MYGSICKFKKKIGATVIIFLSLILVLFGCQKKEDTIPHVDDNEELIVSVFDKEGKSSVVEINAEKNVENELINNEAVWLHATLSDNKQYLAYTSAKGDGPWEIYLLDRNDKKTYQVTNDTLGQLIPRFGDKEGNTIYSEIIGATIPVSKIAKVDVQKKNSTVFDTEQPDRAVEMYDISKDKIIGAFVSEEENTARRTAANEDGGTIGQIVYSIYEMNLDGSDMNLVTNIKAINIDSIAYGSNGNSIILGGENINEDEGSGIYQLTLTDKSLTTVLTDQMIKKSKNPILSEIGQRRLAVLSKDERFIYFSGIPKNAEEVNFDGIISKIQCIYKYDLDNKEITKVYEYKKPALITDLTVTY</sequence>
<evidence type="ECO:0000313" key="3">
    <source>
        <dbReference type="Proteomes" id="UP000013911"/>
    </source>
</evidence>
<name>R7Z8I7_LYSSH</name>
<keyword evidence="1" id="KW-1133">Transmembrane helix</keyword>
<dbReference type="HOGENOM" id="CLU_064043_0_0_9"/>
<evidence type="ECO:0000256" key="1">
    <source>
        <dbReference type="SAM" id="Phobius"/>
    </source>
</evidence>
<dbReference type="PROSITE" id="PS51257">
    <property type="entry name" value="PROKAR_LIPOPROTEIN"/>
    <property type="match status" value="1"/>
</dbReference>
<gene>
    <name evidence="2" type="ORF">H131_22117</name>
</gene>
<dbReference type="OrthoDB" id="2728208at2"/>
<dbReference type="RefSeq" id="WP_010861320.1">
    <property type="nucleotide sequence ID" value="NZ_KB933412.1"/>
</dbReference>
<dbReference type="Gene3D" id="2.120.10.30">
    <property type="entry name" value="TolB, C-terminal domain"/>
    <property type="match status" value="1"/>
</dbReference>
<proteinExistence type="predicted"/>
<dbReference type="Proteomes" id="UP000013911">
    <property type="component" value="Unassembled WGS sequence"/>
</dbReference>
<dbReference type="eggNOG" id="COG0823">
    <property type="taxonomic scope" value="Bacteria"/>
</dbReference>
<feature type="transmembrane region" description="Helical" evidence="1">
    <location>
        <begin position="12"/>
        <end position="28"/>
    </location>
</feature>
<keyword evidence="1" id="KW-0812">Transmembrane</keyword>
<dbReference type="AlphaFoldDB" id="R7Z8I7"/>
<organism evidence="2 3">
    <name type="scientific">Lysinibacillus sphaericus OT4b.31</name>
    <dbReference type="NCBI Taxonomy" id="1285586"/>
    <lineage>
        <taxon>Bacteria</taxon>
        <taxon>Bacillati</taxon>
        <taxon>Bacillota</taxon>
        <taxon>Bacilli</taxon>
        <taxon>Bacillales</taxon>
        <taxon>Bacillaceae</taxon>
        <taxon>Lysinibacillus</taxon>
    </lineage>
</organism>
<dbReference type="SUPFAM" id="SSF69304">
    <property type="entry name" value="Tricorn protease N-terminal domain"/>
    <property type="match status" value="1"/>
</dbReference>